<dbReference type="GeneID" id="24803457"/>
<dbReference type="STRING" id="113653.GAH_00878"/>
<dbReference type="Gene3D" id="3.30.1370.10">
    <property type="entry name" value="K Homology domain, type 1"/>
    <property type="match status" value="2"/>
</dbReference>
<evidence type="ECO:0000313" key="4">
    <source>
        <dbReference type="EMBL" id="AKG91794.1"/>
    </source>
</evidence>
<dbReference type="Proteomes" id="UP000034723">
    <property type="component" value="Chromosome"/>
</dbReference>
<evidence type="ECO:0000259" key="3">
    <source>
        <dbReference type="SMART" id="SM00322"/>
    </source>
</evidence>
<protein>
    <submittedName>
        <fullName evidence="4">KH domain protein</fullName>
    </submittedName>
</protein>
<proteinExistence type="predicted"/>
<dbReference type="InterPro" id="IPR004088">
    <property type="entry name" value="KH_dom_type_1"/>
</dbReference>
<gene>
    <name evidence="4" type="ORF">GAH_00878</name>
</gene>
<dbReference type="KEGG" id="gah:GAH_00878"/>
<evidence type="ECO:0000256" key="1">
    <source>
        <dbReference type="ARBA" id="ARBA00022884"/>
    </source>
</evidence>
<dbReference type="NCBIfam" id="TIGR03665">
    <property type="entry name" value="arCOG04150"/>
    <property type="match status" value="1"/>
</dbReference>
<keyword evidence="5" id="KW-1185">Reference proteome</keyword>
<dbReference type="Pfam" id="PF22891">
    <property type="entry name" value="KH_PNO1_2nd"/>
    <property type="match status" value="1"/>
</dbReference>
<dbReference type="FunCoup" id="A0A0F7IIH0">
    <property type="interactions" value="84"/>
</dbReference>
<dbReference type="InterPro" id="IPR055211">
    <property type="entry name" value="KH_PNO1_2nd"/>
</dbReference>
<dbReference type="RefSeq" id="WP_048096745.1">
    <property type="nucleotide sequence ID" value="NZ_CP011267.1"/>
</dbReference>
<dbReference type="PANTHER" id="PTHR12826:SF13">
    <property type="entry name" value="RNA-BINDING PROTEIN PNO1"/>
    <property type="match status" value="1"/>
</dbReference>
<dbReference type="InterPro" id="IPR019964">
    <property type="entry name" value="KH_domain_protein_archaea"/>
</dbReference>
<evidence type="ECO:0000313" key="5">
    <source>
        <dbReference type="Proteomes" id="UP000034723"/>
    </source>
</evidence>
<dbReference type="EMBL" id="CP011267">
    <property type="protein sequence ID" value="AKG91794.1"/>
    <property type="molecule type" value="Genomic_DNA"/>
</dbReference>
<dbReference type="InterPro" id="IPR004087">
    <property type="entry name" value="KH_dom"/>
</dbReference>
<dbReference type="OrthoDB" id="7870at2157"/>
<dbReference type="InParanoid" id="A0A0F7IIH0"/>
<dbReference type="Pfam" id="PF00013">
    <property type="entry name" value="KH_1"/>
    <property type="match status" value="1"/>
</dbReference>
<dbReference type="SUPFAM" id="SSF54791">
    <property type="entry name" value="Eukaryotic type KH-domain (KH-domain type I)"/>
    <property type="match status" value="2"/>
</dbReference>
<dbReference type="InterPro" id="IPR036612">
    <property type="entry name" value="KH_dom_type_1_sf"/>
</dbReference>
<feature type="domain" description="K Homology" evidence="3">
    <location>
        <begin position="86"/>
        <end position="153"/>
    </location>
</feature>
<name>A0A0F7IIH0_9EURY</name>
<keyword evidence="1 2" id="KW-0694">RNA-binding</keyword>
<accession>A0A0F7IIH0</accession>
<dbReference type="AlphaFoldDB" id="A0A0F7IIH0"/>
<dbReference type="GO" id="GO:0003723">
    <property type="term" value="F:RNA binding"/>
    <property type="evidence" value="ECO:0007669"/>
    <property type="project" value="UniProtKB-UniRule"/>
</dbReference>
<dbReference type="PROSITE" id="PS50084">
    <property type="entry name" value="KH_TYPE_1"/>
    <property type="match status" value="2"/>
</dbReference>
<reference evidence="4 5" key="1">
    <citation type="submission" date="2015-04" db="EMBL/GenBank/DDBJ databases">
        <title>The complete genome sequence of the hyperthermophilic, obligate iron-reducing archaeon Geoglobus ahangari strain 234T.</title>
        <authorList>
            <person name="Manzella M.P."/>
            <person name="Holmes D.E."/>
            <person name="Rocheleau J.M."/>
            <person name="Chung A."/>
            <person name="Reguera G."/>
            <person name="Kashefi K."/>
        </authorList>
    </citation>
    <scope>NUCLEOTIDE SEQUENCE [LARGE SCALE GENOMIC DNA]</scope>
    <source>
        <strain evidence="4 5">234</strain>
    </source>
</reference>
<dbReference type="PANTHER" id="PTHR12826">
    <property type="entry name" value="RIBONUCLEASE Y"/>
    <property type="match status" value="1"/>
</dbReference>
<dbReference type="HOGENOM" id="CLU_064992_3_0_2"/>
<dbReference type="SMART" id="SM00322">
    <property type="entry name" value="KH"/>
    <property type="match status" value="2"/>
</dbReference>
<feature type="domain" description="K Homology" evidence="3">
    <location>
        <begin position="2"/>
        <end position="67"/>
    </location>
</feature>
<dbReference type="CDD" id="cd22389">
    <property type="entry name" value="KH-I_Dim2p_like_rpt1"/>
    <property type="match status" value="1"/>
</dbReference>
<organism evidence="4 5">
    <name type="scientific">Geoglobus ahangari</name>
    <dbReference type="NCBI Taxonomy" id="113653"/>
    <lineage>
        <taxon>Archaea</taxon>
        <taxon>Methanobacteriati</taxon>
        <taxon>Methanobacteriota</taxon>
        <taxon>Archaeoglobi</taxon>
        <taxon>Archaeoglobales</taxon>
        <taxon>Archaeoglobaceae</taxon>
        <taxon>Geoglobus</taxon>
    </lineage>
</organism>
<evidence type="ECO:0000256" key="2">
    <source>
        <dbReference type="PROSITE-ProRule" id="PRU00117"/>
    </source>
</evidence>
<sequence>MESIEIRIPPDRVGVLIGKEGEVKKRLEEKTGCRIRIDSKNGVVEITRGEDAVGFLKAKDVVNAIARGFNPDVAMRILDDDFTILESIDLSQYISPKAMERIKGRIIGKEGKMRRLIEETLNVHVSIYDKYVSIIGNVENVSAAREAIMMLIDGAQHSTVQRFMERKKREIEMHSMDWHMTA</sequence>